<keyword evidence="2" id="KW-0472">Membrane</keyword>
<evidence type="ECO:0000313" key="3">
    <source>
        <dbReference type="EMBL" id="MFD2670101.1"/>
    </source>
</evidence>
<evidence type="ECO:0000256" key="1">
    <source>
        <dbReference type="SAM" id="Coils"/>
    </source>
</evidence>
<feature type="transmembrane region" description="Helical" evidence="2">
    <location>
        <begin position="18"/>
        <end position="40"/>
    </location>
</feature>
<dbReference type="RefSeq" id="WP_379927444.1">
    <property type="nucleotide sequence ID" value="NZ_JBHUMM010000001.1"/>
</dbReference>
<gene>
    <name evidence="3" type="ORF">ACFSUC_00590</name>
</gene>
<keyword evidence="2" id="KW-0812">Transmembrane</keyword>
<feature type="coiled-coil region" evidence="1">
    <location>
        <begin position="102"/>
        <end position="143"/>
    </location>
</feature>
<keyword evidence="4" id="KW-1185">Reference proteome</keyword>
<sequence length="300" mass="33238">MADLEVKEKSSYGAFERFLYLFLIPIVFTSILTVVLLSMFNYNVMNSLLRVADSIPLVNMIVPDPATNADEEQPDGVDGDPVTTDAGPEQLAMQIAELETKISNSRDVITRKDSEIEKLREQIEKLQEDLATKQQTDEEYQTRISNLAQVYADMTASKAAAIMENLTTPELVLILNQMGSDDQSRILEKMNPVIAAEASIQMKDEVTAKDQQIAALQARLDIQEGALTPETKFSMEELGQTFANMSTKSAASVLMEMYASDPNKVINILRVMNVGSRSEILDEIADESKTTAAEISRKLS</sequence>
<name>A0ABW5R5S5_9BACL</name>
<dbReference type="SUPFAM" id="SSF158791">
    <property type="entry name" value="MgtE N-terminal domain-like"/>
    <property type="match status" value="1"/>
</dbReference>
<dbReference type="Gene3D" id="1.20.5.340">
    <property type="match status" value="1"/>
</dbReference>
<keyword evidence="1" id="KW-0175">Coiled coil</keyword>
<evidence type="ECO:0000313" key="4">
    <source>
        <dbReference type="Proteomes" id="UP001597497"/>
    </source>
</evidence>
<reference evidence="4" key="1">
    <citation type="journal article" date="2019" name="Int. J. Syst. Evol. Microbiol.">
        <title>The Global Catalogue of Microorganisms (GCM) 10K type strain sequencing project: providing services to taxonomists for standard genome sequencing and annotation.</title>
        <authorList>
            <consortium name="The Broad Institute Genomics Platform"/>
            <consortium name="The Broad Institute Genome Sequencing Center for Infectious Disease"/>
            <person name="Wu L."/>
            <person name="Ma J."/>
        </authorList>
    </citation>
    <scope>NUCLEOTIDE SEQUENCE [LARGE SCALE GENOMIC DNA]</scope>
    <source>
        <strain evidence="4">KCTC 33676</strain>
    </source>
</reference>
<organism evidence="3 4">
    <name type="scientific">Marinicrinis sediminis</name>
    <dbReference type="NCBI Taxonomy" id="1652465"/>
    <lineage>
        <taxon>Bacteria</taxon>
        <taxon>Bacillati</taxon>
        <taxon>Bacillota</taxon>
        <taxon>Bacilli</taxon>
        <taxon>Bacillales</taxon>
        <taxon>Paenibacillaceae</taxon>
    </lineage>
</organism>
<comment type="caution">
    <text evidence="3">The sequence shown here is derived from an EMBL/GenBank/DDBJ whole genome shotgun (WGS) entry which is preliminary data.</text>
</comment>
<accession>A0ABW5R5S5</accession>
<keyword evidence="2" id="KW-1133">Transmembrane helix</keyword>
<dbReference type="EMBL" id="JBHUMM010000001">
    <property type="protein sequence ID" value="MFD2670101.1"/>
    <property type="molecule type" value="Genomic_DNA"/>
</dbReference>
<protein>
    <submittedName>
        <fullName evidence="3">MotE family protein</fullName>
    </submittedName>
</protein>
<dbReference type="Proteomes" id="UP001597497">
    <property type="component" value="Unassembled WGS sequence"/>
</dbReference>
<evidence type="ECO:0000256" key="2">
    <source>
        <dbReference type="SAM" id="Phobius"/>
    </source>
</evidence>
<proteinExistence type="predicted"/>